<feature type="compositionally biased region" description="Gly residues" evidence="2">
    <location>
        <begin position="280"/>
        <end position="293"/>
    </location>
</feature>
<evidence type="ECO:0000313" key="3">
    <source>
        <dbReference type="EMBL" id="PNW85889.1"/>
    </source>
</evidence>
<protein>
    <submittedName>
        <fullName evidence="3">Uncharacterized protein</fullName>
    </submittedName>
</protein>
<reference evidence="3 4" key="1">
    <citation type="journal article" date="2007" name="Science">
        <title>The Chlamydomonas genome reveals the evolution of key animal and plant functions.</title>
        <authorList>
            <person name="Merchant S.S."/>
            <person name="Prochnik S.E."/>
            <person name="Vallon O."/>
            <person name="Harris E.H."/>
            <person name="Karpowicz S.J."/>
            <person name="Witman G.B."/>
            <person name="Terry A."/>
            <person name="Salamov A."/>
            <person name="Fritz-Laylin L.K."/>
            <person name="Marechal-Drouard L."/>
            <person name="Marshall W.F."/>
            <person name="Qu L.H."/>
            <person name="Nelson D.R."/>
            <person name="Sanderfoot A.A."/>
            <person name="Spalding M.H."/>
            <person name="Kapitonov V.V."/>
            <person name="Ren Q."/>
            <person name="Ferris P."/>
            <person name="Lindquist E."/>
            <person name="Shapiro H."/>
            <person name="Lucas S.M."/>
            <person name="Grimwood J."/>
            <person name="Schmutz J."/>
            <person name="Cardol P."/>
            <person name="Cerutti H."/>
            <person name="Chanfreau G."/>
            <person name="Chen C.L."/>
            <person name="Cognat V."/>
            <person name="Croft M.T."/>
            <person name="Dent R."/>
            <person name="Dutcher S."/>
            <person name="Fernandez E."/>
            <person name="Fukuzawa H."/>
            <person name="Gonzalez-Ballester D."/>
            <person name="Gonzalez-Halphen D."/>
            <person name="Hallmann A."/>
            <person name="Hanikenne M."/>
            <person name="Hippler M."/>
            <person name="Inwood W."/>
            <person name="Jabbari K."/>
            <person name="Kalanon M."/>
            <person name="Kuras R."/>
            <person name="Lefebvre P.A."/>
            <person name="Lemaire S.D."/>
            <person name="Lobanov A.V."/>
            <person name="Lohr M."/>
            <person name="Manuell A."/>
            <person name="Meier I."/>
            <person name="Mets L."/>
            <person name="Mittag M."/>
            <person name="Mittelmeier T."/>
            <person name="Moroney J.V."/>
            <person name="Moseley J."/>
            <person name="Napoli C."/>
            <person name="Nedelcu A.M."/>
            <person name="Niyogi K."/>
            <person name="Novoselov S.V."/>
            <person name="Paulsen I.T."/>
            <person name="Pazour G."/>
            <person name="Purton S."/>
            <person name="Ral J.P."/>
            <person name="Riano-Pachon D.M."/>
            <person name="Riekhof W."/>
            <person name="Rymarquis L."/>
            <person name="Schroda M."/>
            <person name="Stern D."/>
            <person name="Umen J."/>
            <person name="Willows R."/>
            <person name="Wilson N."/>
            <person name="Zimmer S.L."/>
            <person name="Allmer J."/>
            <person name="Balk J."/>
            <person name="Bisova K."/>
            <person name="Chen C.J."/>
            <person name="Elias M."/>
            <person name="Gendler K."/>
            <person name="Hauser C."/>
            <person name="Lamb M.R."/>
            <person name="Ledford H."/>
            <person name="Long J.C."/>
            <person name="Minagawa J."/>
            <person name="Page M.D."/>
            <person name="Pan J."/>
            <person name="Pootakham W."/>
            <person name="Roje S."/>
            <person name="Rose A."/>
            <person name="Stahlberg E."/>
            <person name="Terauchi A.M."/>
            <person name="Yang P."/>
            <person name="Ball S."/>
            <person name="Bowler C."/>
            <person name="Dieckmann C.L."/>
            <person name="Gladyshev V.N."/>
            <person name="Green P."/>
            <person name="Jorgensen R."/>
            <person name="Mayfield S."/>
            <person name="Mueller-Roeber B."/>
            <person name="Rajamani S."/>
            <person name="Sayre R.T."/>
            <person name="Brokstein P."/>
            <person name="Dubchak I."/>
            <person name="Goodstein D."/>
            <person name="Hornick L."/>
            <person name="Huang Y.W."/>
            <person name="Jhaveri J."/>
            <person name="Luo Y."/>
            <person name="Martinez D."/>
            <person name="Ngau W.C."/>
            <person name="Otillar B."/>
            <person name="Poliakov A."/>
            <person name="Porter A."/>
            <person name="Szajkowski L."/>
            <person name="Werner G."/>
            <person name="Zhou K."/>
            <person name="Grigoriev I.V."/>
            <person name="Rokhsar D.S."/>
            <person name="Grossman A.R."/>
        </authorList>
    </citation>
    <scope>NUCLEOTIDE SEQUENCE [LARGE SCALE GENOMIC DNA]</scope>
    <source>
        <strain evidence="4">CC-503</strain>
    </source>
</reference>
<dbReference type="SMR" id="A0A2K3DZF1"/>
<dbReference type="Gramene" id="PNW85889">
    <property type="protein sequence ID" value="PNW85889"/>
    <property type="gene ID" value="CHLRE_03g201200v5"/>
</dbReference>
<feature type="region of interest" description="Disordered" evidence="2">
    <location>
        <begin position="557"/>
        <end position="596"/>
    </location>
</feature>
<dbReference type="RefSeq" id="XP_042926565.1">
    <property type="nucleotide sequence ID" value="XM_043061359.1"/>
</dbReference>
<feature type="compositionally biased region" description="Low complexity" evidence="2">
    <location>
        <begin position="214"/>
        <end position="223"/>
    </location>
</feature>
<feature type="region of interest" description="Disordered" evidence="2">
    <location>
        <begin position="267"/>
        <end position="298"/>
    </location>
</feature>
<dbReference type="ExpressionAtlas" id="A0A2K3DZF1">
    <property type="expression patterns" value="baseline"/>
</dbReference>
<accession>A0A2K3DZF1</accession>
<feature type="region of interest" description="Disordered" evidence="2">
    <location>
        <begin position="423"/>
        <end position="460"/>
    </location>
</feature>
<sequence>MADSMHYETRQIREALQASNARLRSARYARPASSLTPQQGAAMLQEWEGLSSTGDIDNNTTAANNNPMYQQMRSALLAFESEVGYAAPARERAFFSALRTQLMEAAACREPEQRDMQLAAAYKWFSKHKPQGPEVDPITAAVLASSLSVEAAGDGRGPQQPPASMQQRLNAAHSVAMGTGGYGGAAASAQAGPPGKHQFFGVFSGTTGAGSSGGSARPGPSSAYLAGSTRQGSARGPSPTAAGSRPGAGSLSLNHPLVMHPTVAHSAGAGAGAGASARGGPAGPSGAGGGGPGRARFASTDMYAPGKLVRAQELDELDHRAAAAAAAAEGGRPGALMHAKPWLTGPFKSSAGTGAVTAGAGRGAGKGGAAAAEEEELAALREKWTAMDSKTSASVADVQAKVAEWTLQRARLEEEIVRRQEANRFAKPSAAGGTSAPWQQQPGMHKPGNANDPSLPAGTLSPYANANADLAAATAAASSAAVPSSVSFMLPGGGGGAASSAAVAGANMRLRHAEVTSYDRGRADLVMRLAQLGVGVNSDTLDRALRPVEDRPFLDCISKLPKPGDHLPSRPGSVRLPAAKKKRSKSAGKARPKSGR</sequence>
<gene>
    <name evidence="3" type="ORF">CHLRE_03g201200v5</name>
</gene>
<dbReference type="GeneID" id="5718920"/>
<feature type="coiled-coil region" evidence="1">
    <location>
        <begin position="395"/>
        <end position="422"/>
    </location>
</feature>
<proteinExistence type="predicted"/>
<dbReference type="AlphaFoldDB" id="A0A2K3DZF1"/>
<name>A0A2K3DZF1_CHLRE</name>
<dbReference type="KEGG" id="cre:CHLRE_03g201200v5"/>
<organism evidence="3 4">
    <name type="scientific">Chlamydomonas reinhardtii</name>
    <name type="common">Chlamydomonas smithii</name>
    <dbReference type="NCBI Taxonomy" id="3055"/>
    <lineage>
        <taxon>Eukaryota</taxon>
        <taxon>Viridiplantae</taxon>
        <taxon>Chlorophyta</taxon>
        <taxon>core chlorophytes</taxon>
        <taxon>Chlorophyceae</taxon>
        <taxon>CS clade</taxon>
        <taxon>Chlamydomonadales</taxon>
        <taxon>Chlamydomonadaceae</taxon>
        <taxon>Chlamydomonas</taxon>
    </lineage>
</organism>
<evidence type="ECO:0000256" key="1">
    <source>
        <dbReference type="SAM" id="Coils"/>
    </source>
</evidence>
<feature type="compositionally biased region" description="Basic residues" evidence="2">
    <location>
        <begin position="578"/>
        <end position="596"/>
    </location>
</feature>
<feature type="region of interest" description="Disordered" evidence="2">
    <location>
        <begin position="208"/>
        <end position="255"/>
    </location>
</feature>
<dbReference type="OrthoDB" id="551860at2759"/>
<dbReference type="Proteomes" id="UP000006906">
    <property type="component" value="Chromosome 3"/>
</dbReference>
<evidence type="ECO:0000256" key="2">
    <source>
        <dbReference type="SAM" id="MobiDB-lite"/>
    </source>
</evidence>
<keyword evidence="1" id="KW-0175">Coiled coil</keyword>
<dbReference type="PaxDb" id="3055-EDP03247"/>
<dbReference type="InParanoid" id="A0A2K3DZF1"/>
<keyword evidence="4" id="KW-1185">Reference proteome</keyword>
<evidence type="ECO:0000313" key="4">
    <source>
        <dbReference type="Proteomes" id="UP000006906"/>
    </source>
</evidence>
<dbReference type="EMBL" id="CM008964">
    <property type="protein sequence ID" value="PNW85889.1"/>
    <property type="molecule type" value="Genomic_DNA"/>
</dbReference>